<gene>
    <name evidence="1" type="ORF">UCDDA912_g04137</name>
</gene>
<name>A0A0G2I7V8_9PEZI</name>
<sequence length="203" mass="22700">MADEHNSPRDWGHHQSPLVKLPPGIRNKIYRETFTGSEVSLAIDPPLNVEVVPGTGRRSAFSTVNSNHHILLTCVQVYLEALALYWSTTVVRSGCNGHFSRHYFLNRIPAIAKQHIVHLRDVNAMSSGEFKWLRGEEIGRSAALAMSLDEFPNLKSCLINWRPGGSYKFGSSLSRLWPDTLVFTSSRSRTPGCRVTSPEVINT</sequence>
<reference evidence="1 2" key="1">
    <citation type="submission" date="2015-05" db="EMBL/GenBank/DDBJ databases">
        <title>Distinctive expansion of gene families associated with plant cell wall degradation and secondary metabolism in the genomes of grapevine trunk pathogens.</title>
        <authorList>
            <person name="Lawrence D.P."/>
            <person name="Travadon R."/>
            <person name="Rolshausen P.E."/>
            <person name="Baumgartner K."/>
        </authorList>
    </citation>
    <scope>NUCLEOTIDE SEQUENCE [LARGE SCALE GENOMIC DNA]</scope>
    <source>
        <strain evidence="1">DA912</strain>
    </source>
</reference>
<accession>A0A0G2I7V8</accession>
<organism evidence="1 2">
    <name type="scientific">Diaporthe ampelina</name>
    <dbReference type="NCBI Taxonomy" id="1214573"/>
    <lineage>
        <taxon>Eukaryota</taxon>
        <taxon>Fungi</taxon>
        <taxon>Dikarya</taxon>
        <taxon>Ascomycota</taxon>
        <taxon>Pezizomycotina</taxon>
        <taxon>Sordariomycetes</taxon>
        <taxon>Sordariomycetidae</taxon>
        <taxon>Diaporthales</taxon>
        <taxon>Diaporthaceae</taxon>
        <taxon>Diaporthe</taxon>
    </lineage>
</organism>
<dbReference type="OrthoDB" id="5413827at2759"/>
<protein>
    <submittedName>
        <fullName evidence="1">Uncharacterized protein</fullName>
    </submittedName>
</protein>
<dbReference type="Proteomes" id="UP000034680">
    <property type="component" value="Unassembled WGS sequence"/>
</dbReference>
<dbReference type="EMBL" id="LCUC01000144">
    <property type="protein sequence ID" value="KKY35865.1"/>
    <property type="molecule type" value="Genomic_DNA"/>
</dbReference>
<proteinExistence type="predicted"/>
<reference evidence="1 2" key="2">
    <citation type="submission" date="2015-05" db="EMBL/GenBank/DDBJ databases">
        <authorList>
            <person name="Morales-Cruz A."/>
            <person name="Amrine K.C."/>
            <person name="Cantu D."/>
        </authorList>
    </citation>
    <scope>NUCLEOTIDE SEQUENCE [LARGE SCALE GENOMIC DNA]</scope>
    <source>
        <strain evidence="1">DA912</strain>
    </source>
</reference>
<evidence type="ECO:0000313" key="2">
    <source>
        <dbReference type="Proteomes" id="UP000034680"/>
    </source>
</evidence>
<keyword evidence="2" id="KW-1185">Reference proteome</keyword>
<comment type="caution">
    <text evidence="1">The sequence shown here is derived from an EMBL/GenBank/DDBJ whole genome shotgun (WGS) entry which is preliminary data.</text>
</comment>
<evidence type="ECO:0000313" key="1">
    <source>
        <dbReference type="EMBL" id="KKY35865.1"/>
    </source>
</evidence>
<dbReference type="AlphaFoldDB" id="A0A0G2I7V8"/>